<keyword evidence="1" id="KW-1185">Reference proteome</keyword>
<dbReference type="WBParaSite" id="Hba_00482">
    <property type="protein sequence ID" value="Hba_00482"/>
    <property type="gene ID" value="Hba_00482"/>
</dbReference>
<dbReference type="Proteomes" id="UP000095283">
    <property type="component" value="Unplaced"/>
</dbReference>
<proteinExistence type="predicted"/>
<accession>A0A1I7W775</accession>
<organism evidence="1 2">
    <name type="scientific">Heterorhabditis bacteriophora</name>
    <name type="common">Entomopathogenic nematode worm</name>
    <dbReference type="NCBI Taxonomy" id="37862"/>
    <lineage>
        <taxon>Eukaryota</taxon>
        <taxon>Metazoa</taxon>
        <taxon>Ecdysozoa</taxon>
        <taxon>Nematoda</taxon>
        <taxon>Chromadorea</taxon>
        <taxon>Rhabditida</taxon>
        <taxon>Rhabditina</taxon>
        <taxon>Rhabditomorpha</taxon>
        <taxon>Strongyloidea</taxon>
        <taxon>Heterorhabditidae</taxon>
        <taxon>Heterorhabditis</taxon>
    </lineage>
</organism>
<evidence type="ECO:0000313" key="2">
    <source>
        <dbReference type="WBParaSite" id="Hba_00482"/>
    </source>
</evidence>
<dbReference type="AlphaFoldDB" id="A0A1I7W775"/>
<evidence type="ECO:0000313" key="1">
    <source>
        <dbReference type="Proteomes" id="UP000095283"/>
    </source>
</evidence>
<name>A0A1I7W775_HETBA</name>
<sequence>MNKRGTKSETAAVNVHNLKLSHTALPPYQEQSGTRGWSRDDAYRFGRHGIPYENISFSKFPSRTERLPGCECHCHLKTLVTVSPRSAHFTPKGGLSIHNLMNMSKSLWWIGLHLYNIVLSKVGKLQVYHI</sequence>
<reference evidence="2" key="1">
    <citation type="submission" date="2016-11" db="UniProtKB">
        <authorList>
            <consortium name="WormBaseParasite"/>
        </authorList>
    </citation>
    <scope>IDENTIFICATION</scope>
</reference>
<protein>
    <submittedName>
        <fullName evidence="2">Ovule protein</fullName>
    </submittedName>
</protein>